<proteinExistence type="predicted"/>
<dbReference type="Proteomes" id="UP000253689">
    <property type="component" value="Chromosome"/>
</dbReference>
<reference evidence="2" key="2">
    <citation type="submission" date="2018-08" db="EMBL/GenBank/DDBJ databases">
        <title>Complete Genome Sequence of Spiroplasma phoeniceum.</title>
        <authorList>
            <person name="Davis R.E."/>
            <person name="Shao J.Y."/>
            <person name="Zhao Y."/>
            <person name="Silver A."/>
            <person name="Stump z."/>
            <person name="Gasparich G."/>
        </authorList>
    </citation>
    <scope>NUCLEOTIDE SEQUENCE</scope>
    <source>
        <strain evidence="2 3">P40</strain>
    </source>
</reference>
<accession>A0A345DRV3</accession>
<reference evidence="3" key="1">
    <citation type="submission" date="2018-07" db="EMBL/GenBank/DDBJ databases">
        <title>Complete Genome Sequence of Spiroplasma phoeniceum.</title>
        <authorList>
            <person name="Davis R.E."/>
            <person name="Shao J.Y."/>
            <person name="Zhao Y."/>
            <person name="Silver A."/>
            <person name="Stump z."/>
            <person name="Gasparich G."/>
        </authorList>
    </citation>
    <scope>NUCLEOTIDE SEQUENCE [LARGE SCALE GENOMIC DNA]</scope>
    <source>
        <strain evidence="1 3">P40</strain>
    </source>
</reference>
<dbReference type="EMBL" id="CP031088">
    <property type="protein sequence ID" value="AXF96942.1"/>
    <property type="molecule type" value="Genomic_DNA"/>
</dbReference>
<organism evidence="2 3">
    <name type="scientific">Spiroplasma phoeniceum P40</name>
    <dbReference type="NCBI Taxonomy" id="1276259"/>
    <lineage>
        <taxon>Bacteria</taxon>
        <taxon>Bacillati</taxon>
        <taxon>Mycoplasmatota</taxon>
        <taxon>Mollicutes</taxon>
        <taxon>Entomoplasmatales</taxon>
        <taxon>Spiroplasmataceae</taxon>
        <taxon>Spiroplasma</taxon>
    </lineage>
</organism>
<evidence type="ECO:0000313" key="1">
    <source>
        <dbReference type="EMBL" id="AXF96942.1"/>
    </source>
</evidence>
<dbReference type="KEGG" id="sphh:SDAV_002009"/>
<dbReference type="KEGG" id="sphh:SDAV_002007"/>
<sequence>MNKTNKISLVINAPNLRDNDLVTKNSYQEFYLNFNYKKDFLKQTKKLFGILQYKNYDEKQKNLKLFMIFLLIIFN</sequence>
<gene>
    <name evidence="1" type="ORF">SDAV_002007</name>
    <name evidence="2" type="ORF">SDAV_002009</name>
</gene>
<dbReference type="EMBL" id="CP031088">
    <property type="protein sequence ID" value="AXF96944.1"/>
    <property type="molecule type" value="Genomic_DNA"/>
</dbReference>
<keyword evidence="3" id="KW-1185">Reference proteome</keyword>
<evidence type="ECO:0000313" key="3">
    <source>
        <dbReference type="Proteomes" id="UP000253689"/>
    </source>
</evidence>
<name>A0A345DRV3_9MOLU</name>
<protein>
    <submittedName>
        <fullName evidence="2">Uncharacterized protein</fullName>
    </submittedName>
</protein>
<dbReference type="AlphaFoldDB" id="A0A345DRV3"/>
<evidence type="ECO:0000313" key="2">
    <source>
        <dbReference type="EMBL" id="AXF96944.1"/>
    </source>
</evidence>